<dbReference type="InterPro" id="IPR006127">
    <property type="entry name" value="ZnuA-like"/>
</dbReference>
<dbReference type="PANTHER" id="PTHR42953:SF8">
    <property type="entry name" value="ZINT DOMAIN-CONTAINING PROTEIN"/>
    <property type="match status" value="1"/>
</dbReference>
<feature type="chain" id="PRO_5038580770" evidence="3">
    <location>
        <begin position="22"/>
        <end position="342"/>
    </location>
</feature>
<dbReference type="RefSeq" id="WP_124223553.1">
    <property type="nucleotide sequence ID" value="NZ_RKRF01000013.1"/>
</dbReference>
<keyword evidence="1" id="KW-0175">Coiled coil</keyword>
<reference evidence="4 5" key="1">
    <citation type="submission" date="2018-11" db="EMBL/GenBank/DDBJ databases">
        <title>Genomic Encyclopedia of Type Strains, Phase IV (KMG-IV): sequencing the most valuable type-strain genomes for metagenomic binning, comparative biology and taxonomic classification.</title>
        <authorList>
            <person name="Goeker M."/>
        </authorList>
    </citation>
    <scope>NUCLEOTIDE SEQUENCE [LARGE SCALE GENOMIC DNA]</scope>
    <source>
        <strain evidence="4 5">DSM 18090</strain>
    </source>
</reference>
<evidence type="ECO:0000256" key="3">
    <source>
        <dbReference type="SAM" id="SignalP"/>
    </source>
</evidence>
<protein>
    <submittedName>
        <fullName evidence="4">Zinc transport system substrate-binding protein</fullName>
    </submittedName>
</protein>
<dbReference type="Gene3D" id="3.40.50.1980">
    <property type="entry name" value="Nitrogenase molybdenum iron protein domain"/>
    <property type="match status" value="2"/>
</dbReference>
<proteinExistence type="predicted"/>
<dbReference type="PANTHER" id="PTHR42953">
    <property type="entry name" value="HIGH-AFFINITY ZINC UPTAKE SYSTEM PROTEIN ZNUA-RELATED"/>
    <property type="match status" value="1"/>
</dbReference>
<keyword evidence="5" id="KW-1185">Reference proteome</keyword>
<comment type="caution">
    <text evidence="4">The sequence shown here is derived from an EMBL/GenBank/DDBJ whole genome shotgun (WGS) entry which is preliminary data.</text>
</comment>
<evidence type="ECO:0000256" key="1">
    <source>
        <dbReference type="SAM" id="Coils"/>
    </source>
</evidence>
<name>A0A3N5AZI2_9BACI</name>
<feature type="coiled-coil region" evidence="1">
    <location>
        <begin position="203"/>
        <end position="230"/>
    </location>
</feature>
<dbReference type="GO" id="GO:0030001">
    <property type="term" value="P:metal ion transport"/>
    <property type="evidence" value="ECO:0007669"/>
    <property type="project" value="InterPro"/>
</dbReference>
<organism evidence="4 5">
    <name type="scientific">Aquisalibacillus elongatus</name>
    <dbReference type="NCBI Taxonomy" id="485577"/>
    <lineage>
        <taxon>Bacteria</taxon>
        <taxon>Bacillati</taxon>
        <taxon>Bacillota</taxon>
        <taxon>Bacilli</taxon>
        <taxon>Bacillales</taxon>
        <taxon>Bacillaceae</taxon>
        <taxon>Aquisalibacillus</taxon>
    </lineage>
</organism>
<keyword evidence="3" id="KW-0732">Signal</keyword>
<feature type="compositionally biased region" description="Acidic residues" evidence="2">
    <location>
        <begin position="134"/>
        <end position="166"/>
    </location>
</feature>
<dbReference type="EMBL" id="RKRF01000013">
    <property type="protein sequence ID" value="RPF50363.1"/>
    <property type="molecule type" value="Genomic_DNA"/>
</dbReference>
<dbReference type="InterPro" id="IPR050492">
    <property type="entry name" value="Bact_metal-bind_prot9"/>
</dbReference>
<dbReference type="GO" id="GO:0046872">
    <property type="term" value="F:metal ion binding"/>
    <property type="evidence" value="ECO:0007669"/>
    <property type="project" value="InterPro"/>
</dbReference>
<dbReference type="AlphaFoldDB" id="A0A3N5AZI2"/>
<sequence>MKLVKLFSMLFFLSFLWACQANDSNSNEENTIYTSIYPIEYIASEIAGDHVQVNTVVPSGADAHSYEPSTKTMIELSSSDAFYFVGEGMESFSETMAESVQSEDVHILRLAEYEQLFEDFTQDEGLINQSSESNQEDEDEHEHEEDDHFDEDNHQEEETHENDAEDDHAHGDFDPHFWLDPIRMIDAGEIVLDDLIQLYPEQEEAFRENFEAYKNKMNELDEEYNNQLDQEVSILVTHKSFSYMEERYPIKQHSIRGVSASQEPSQRELQQLFEQIEELGIDSIVFEENSDDRLAQTIANELNLTKYYLNNLSTRTEDNVKQDKDYYDIMIDNLNVLNEIQP</sequence>
<evidence type="ECO:0000256" key="2">
    <source>
        <dbReference type="SAM" id="MobiDB-lite"/>
    </source>
</evidence>
<feature type="region of interest" description="Disordered" evidence="2">
    <location>
        <begin position="124"/>
        <end position="172"/>
    </location>
</feature>
<evidence type="ECO:0000313" key="5">
    <source>
        <dbReference type="Proteomes" id="UP000276443"/>
    </source>
</evidence>
<accession>A0A3N5AZI2</accession>
<dbReference type="Pfam" id="PF01297">
    <property type="entry name" value="ZnuA"/>
    <property type="match status" value="1"/>
</dbReference>
<evidence type="ECO:0000313" key="4">
    <source>
        <dbReference type="EMBL" id="RPF50363.1"/>
    </source>
</evidence>
<dbReference type="Proteomes" id="UP000276443">
    <property type="component" value="Unassembled WGS sequence"/>
</dbReference>
<dbReference type="OrthoDB" id="9810636at2"/>
<dbReference type="SUPFAM" id="SSF53807">
    <property type="entry name" value="Helical backbone' metal receptor"/>
    <property type="match status" value="1"/>
</dbReference>
<feature type="signal peptide" evidence="3">
    <location>
        <begin position="1"/>
        <end position="21"/>
    </location>
</feature>
<gene>
    <name evidence="4" type="ORF">EDC24_2798</name>
</gene>